<dbReference type="Pfam" id="PF03772">
    <property type="entry name" value="Competence"/>
    <property type="match status" value="1"/>
</dbReference>
<dbReference type="OrthoDB" id="5372341at2"/>
<evidence type="ECO:0000256" key="3">
    <source>
        <dbReference type="ARBA" id="ARBA00022692"/>
    </source>
</evidence>
<feature type="domain" description="ComEC/Rec2-related protein" evidence="7">
    <location>
        <begin position="154"/>
        <end position="410"/>
    </location>
</feature>
<dbReference type="Proteomes" id="UP000256650">
    <property type="component" value="Unassembled WGS sequence"/>
</dbReference>
<keyword evidence="9" id="KW-1185">Reference proteome</keyword>
<evidence type="ECO:0000259" key="7">
    <source>
        <dbReference type="Pfam" id="PF03772"/>
    </source>
</evidence>
<name>A0A3D8IF78_9HELI</name>
<proteinExistence type="predicted"/>
<dbReference type="PANTHER" id="PTHR30619">
    <property type="entry name" value="DNA INTERNALIZATION/COMPETENCE PROTEIN COMEC/REC2"/>
    <property type="match status" value="1"/>
</dbReference>
<dbReference type="InterPro" id="IPR052159">
    <property type="entry name" value="Competence_DNA_uptake"/>
</dbReference>
<feature type="transmembrane region" description="Helical" evidence="6">
    <location>
        <begin position="233"/>
        <end position="251"/>
    </location>
</feature>
<feature type="transmembrane region" description="Helical" evidence="6">
    <location>
        <begin position="16"/>
        <end position="35"/>
    </location>
</feature>
<sequence length="427" mass="50261">MHNLSPPLFFTLKERLIFFVFLCLILCLTLGFKFYQFHILKSQNNPQITAQVLLQYTKSKQNKTYFVLKLKSNFGTFYTTSREDLRDLKYRFLSLRVILDKVSFWEFLRGFYAPSFNLILLPFEDFRKPLRETILNQHATKLMGEYYLTLFLSDSLPQEWRTLAQSYGISHIFAISGFHTGILSAIGFLILGFFYKPLHQRFFPYRNILFDLGFLVVLGLIAYYFLLTQSPSYLRALAMSCVAFFLLWRGFNVLRMESLLWCIFVLVAFFPQLIFSIGFYFSSLGVLYISLFFKYFKIPQNIKGKILYSLALNASTFFLMGIVVYYFFPYFSPLSLFSLLLTPLFIFYYPLELLLHLFGFGGFLDSLLLAWVGFKTHTITLQPNLIAFILCNALSLLAIFYYHAFWILLTINLVYYSYGIYLYFYGI</sequence>
<reference evidence="8 9" key="1">
    <citation type="submission" date="2018-04" db="EMBL/GenBank/DDBJ databases">
        <title>Novel Campyloabacter and Helicobacter Species and Strains.</title>
        <authorList>
            <person name="Mannion A.J."/>
            <person name="Shen Z."/>
            <person name="Fox J.G."/>
        </authorList>
    </citation>
    <scope>NUCLEOTIDE SEQUENCE [LARGE SCALE GENOMIC DNA]</scope>
    <source>
        <strain evidence="8 9">MIT 99-5101</strain>
    </source>
</reference>
<dbReference type="PANTHER" id="PTHR30619:SF7">
    <property type="entry name" value="BETA-LACTAMASE DOMAIN PROTEIN"/>
    <property type="match status" value="1"/>
</dbReference>
<feature type="transmembrane region" description="Helical" evidence="6">
    <location>
        <begin position="348"/>
        <end position="372"/>
    </location>
</feature>
<keyword evidence="2" id="KW-1003">Cell membrane</keyword>
<dbReference type="NCBIfam" id="TIGR00360">
    <property type="entry name" value="ComEC_N-term"/>
    <property type="match status" value="1"/>
</dbReference>
<keyword evidence="3 6" id="KW-0812">Transmembrane</keyword>
<evidence type="ECO:0000256" key="6">
    <source>
        <dbReference type="SAM" id="Phobius"/>
    </source>
</evidence>
<dbReference type="GO" id="GO:0005886">
    <property type="term" value="C:plasma membrane"/>
    <property type="evidence" value="ECO:0007669"/>
    <property type="project" value="UniProtKB-SubCell"/>
</dbReference>
<comment type="caution">
    <text evidence="8">The sequence shown here is derived from an EMBL/GenBank/DDBJ whole genome shotgun (WGS) entry which is preliminary data.</text>
</comment>
<evidence type="ECO:0000256" key="5">
    <source>
        <dbReference type="ARBA" id="ARBA00023136"/>
    </source>
</evidence>
<gene>
    <name evidence="8" type="ORF">CQA43_04425</name>
</gene>
<feature type="transmembrane region" description="Helical" evidence="6">
    <location>
        <begin position="305"/>
        <end position="328"/>
    </location>
</feature>
<dbReference type="AlphaFoldDB" id="A0A3D8IF78"/>
<organism evidence="8 9">
    <name type="scientific">Helicobacter ganmani</name>
    <dbReference type="NCBI Taxonomy" id="60246"/>
    <lineage>
        <taxon>Bacteria</taxon>
        <taxon>Pseudomonadati</taxon>
        <taxon>Campylobacterota</taxon>
        <taxon>Epsilonproteobacteria</taxon>
        <taxon>Campylobacterales</taxon>
        <taxon>Helicobacteraceae</taxon>
        <taxon>Helicobacter</taxon>
    </lineage>
</organism>
<feature type="transmembrane region" description="Helical" evidence="6">
    <location>
        <begin position="207"/>
        <end position="226"/>
    </location>
</feature>
<feature type="transmembrane region" description="Helical" evidence="6">
    <location>
        <begin position="384"/>
        <end position="401"/>
    </location>
</feature>
<dbReference type="RefSeq" id="WP_115551401.1">
    <property type="nucleotide sequence ID" value="NZ_CAPHNE010000002.1"/>
</dbReference>
<evidence type="ECO:0000256" key="1">
    <source>
        <dbReference type="ARBA" id="ARBA00004651"/>
    </source>
</evidence>
<feature type="transmembrane region" description="Helical" evidence="6">
    <location>
        <begin position="407"/>
        <end position="425"/>
    </location>
</feature>
<evidence type="ECO:0000256" key="4">
    <source>
        <dbReference type="ARBA" id="ARBA00022989"/>
    </source>
</evidence>
<protein>
    <submittedName>
        <fullName evidence="8">Competence protein</fullName>
    </submittedName>
</protein>
<keyword evidence="5 6" id="KW-0472">Membrane</keyword>
<dbReference type="InterPro" id="IPR004477">
    <property type="entry name" value="ComEC_N"/>
</dbReference>
<evidence type="ECO:0000256" key="2">
    <source>
        <dbReference type="ARBA" id="ARBA00022475"/>
    </source>
</evidence>
<accession>A0A3D8IF78</accession>
<evidence type="ECO:0000313" key="9">
    <source>
        <dbReference type="Proteomes" id="UP000256650"/>
    </source>
</evidence>
<keyword evidence="4 6" id="KW-1133">Transmembrane helix</keyword>
<evidence type="ECO:0000313" key="8">
    <source>
        <dbReference type="EMBL" id="RDU63374.1"/>
    </source>
</evidence>
<dbReference type="GeneID" id="82535530"/>
<comment type="subcellular location">
    <subcellularLocation>
        <location evidence="1">Cell membrane</location>
        <topology evidence="1">Multi-pass membrane protein</topology>
    </subcellularLocation>
</comment>
<feature type="transmembrane region" description="Helical" evidence="6">
    <location>
        <begin position="172"/>
        <end position="195"/>
    </location>
</feature>
<feature type="transmembrane region" description="Helical" evidence="6">
    <location>
        <begin position="263"/>
        <end position="293"/>
    </location>
</feature>
<dbReference type="EMBL" id="NXLS01000003">
    <property type="protein sequence ID" value="RDU63374.1"/>
    <property type="molecule type" value="Genomic_DNA"/>
</dbReference>